<dbReference type="InterPro" id="IPR011335">
    <property type="entry name" value="Restrct_endonuc-II-like"/>
</dbReference>
<name>A0A2U1ZXN0_9MICO</name>
<evidence type="ECO:0000313" key="1">
    <source>
        <dbReference type="EMBL" id="PWD51747.1"/>
    </source>
</evidence>
<protein>
    <recommendedName>
        <fullName evidence="3">DUF559 domain-containing protein</fullName>
    </recommendedName>
</protein>
<evidence type="ECO:0008006" key="3">
    <source>
        <dbReference type="Google" id="ProtNLM"/>
    </source>
</evidence>
<dbReference type="SUPFAM" id="SSF52980">
    <property type="entry name" value="Restriction endonuclease-like"/>
    <property type="match status" value="1"/>
</dbReference>
<evidence type="ECO:0000313" key="2">
    <source>
        <dbReference type="Proteomes" id="UP000245166"/>
    </source>
</evidence>
<sequence length="314" mass="34185">MTRRGYSWGVPTPLQPLPPGLAAAGFTTASAVAAGASRRRLRHPSLSSPFVGARVDGPGPEEDDTRGRALALAPLLDRRHVFGRLTALRLLGVDLPPRFRSAHDLELIVVSASARVRRPGVQCRIVPPYGSFHTVGTLRYTTGATTFLHLAKSLTVEELVMVGDALTRRVDPLATLESLAAHVEGAPTCHGIARARAALAHVCPGTDSVPETILRRIIENAGFPRPVVNAPMLDDVGAYLGRPDLSFPELKLSIEYLGDVHRTDPRTWRIDVERHQRFREAGWTVHEATAETLRHPAALLRRLSDAGVPRRSAR</sequence>
<organism evidence="1 2">
    <name type="scientific">Serinibacter arcticus</name>
    <dbReference type="NCBI Taxonomy" id="1655435"/>
    <lineage>
        <taxon>Bacteria</taxon>
        <taxon>Bacillati</taxon>
        <taxon>Actinomycetota</taxon>
        <taxon>Actinomycetes</taxon>
        <taxon>Micrococcales</taxon>
        <taxon>Beutenbergiaceae</taxon>
        <taxon>Serinibacter</taxon>
    </lineage>
</organism>
<keyword evidence="2" id="KW-1185">Reference proteome</keyword>
<dbReference type="EMBL" id="PYHR01000002">
    <property type="protein sequence ID" value="PWD51747.1"/>
    <property type="molecule type" value="Genomic_DNA"/>
</dbReference>
<dbReference type="AlphaFoldDB" id="A0A2U1ZXN0"/>
<dbReference type="Proteomes" id="UP000245166">
    <property type="component" value="Unassembled WGS sequence"/>
</dbReference>
<reference evidence="1 2" key="1">
    <citation type="submission" date="2018-03" db="EMBL/GenBank/DDBJ databases">
        <title>Genome assembly of novel Miniimonas species PCH200.</title>
        <authorList>
            <person name="Thakur V."/>
            <person name="Kumar V."/>
            <person name="Singh D."/>
        </authorList>
    </citation>
    <scope>NUCLEOTIDE SEQUENCE [LARGE SCALE GENOMIC DNA]</scope>
    <source>
        <strain evidence="1 2">PCH200</strain>
    </source>
</reference>
<gene>
    <name evidence="1" type="ORF">C8046_14920</name>
</gene>
<proteinExistence type="predicted"/>
<comment type="caution">
    <text evidence="1">The sequence shown here is derived from an EMBL/GenBank/DDBJ whole genome shotgun (WGS) entry which is preliminary data.</text>
</comment>
<accession>A0A2U1ZXN0</accession>